<dbReference type="InterPro" id="IPR006059">
    <property type="entry name" value="SBP"/>
</dbReference>
<evidence type="ECO:0000313" key="6">
    <source>
        <dbReference type="Proteomes" id="UP001499954"/>
    </source>
</evidence>
<protein>
    <submittedName>
        <fullName evidence="5">Extracellular solute-binding protein</fullName>
    </submittedName>
</protein>
<evidence type="ECO:0000313" key="5">
    <source>
        <dbReference type="EMBL" id="GAA1937776.1"/>
    </source>
</evidence>
<keyword evidence="2" id="KW-0813">Transport</keyword>
<proteinExistence type="inferred from homology"/>
<comment type="caution">
    <text evidence="5">The sequence shown here is derived from an EMBL/GenBank/DDBJ whole genome shotgun (WGS) entry which is preliminary data.</text>
</comment>
<gene>
    <name evidence="5" type="ORF">GCM10009717_00260</name>
</gene>
<dbReference type="RefSeq" id="WP_157416304.1">
    <property type="nucleotide sequence ID" value="NZ_BAAAMK010000001.1"/>
</dbReference>
<organism evidence="5 6">
    <name type="scientific">Agromyces allii</name>
    <dbReference type="NCBI Taxonomy" id="393607"/>
    <lineage>
        <taxon>Bacteria</taxon>
        <taxon>Bacillati</taxon>
        <taxon>Actinomycetota</taxon>
        <taxon>Actinomycetes</taxon>
        <taxon>Micrococcales</taxon>
        <taxon>Microbacteriaceae</taxon>
        <taxon>Agromyces</taxon>
    </lineage>
</organism>
<feature type="signal peptide" evidence="4">
    <location>
        <begin position="1"/>
        <end position="29"/>
    </location>
</feature>
<dbReference type="Gene3D" id="3.40.190.10">
    <property type="entry name" value="Periplasmic binding protein-like II"/>
    <property type="match status" value="2"/>
</dbReference>
<evidence type="ECO:0000256" key="2">
    <source>
        <dbReference type="ARBA" id="ARBA00022448"/>
    </source>
</evidence>
<accession>A0ABP5B9J2</accession>
<evidence type="ECO:0000256" key="1">
    <source>
        <dbReference type="ARBA" id="ARBA00008520"/>
    </source>
</evidence>
<feature type="chain" id="PRO_5047200714" evidence="4">
    <location>
        <begin position="30"/>
        <end position="441"/>
    </location>
</feature>
<reference evidence="6" key="1">
    <citation type="journal article" date="2019" name="Int. J. Syst. Evol. Microbiol.">
        <title>The Global Catalogue of Microorganisms (GCM) 10K type strain sequencing project: providing services to taxonomists for standard genome sequencing and annotation.</title>
        <authorList>
            <consortium name="The Broad Institute Genomics Platform"/>
            <consortium name="The Broad Institute Genome Sequencing Center for Infectious Disease"/>
            <person name="Wu L."/>
            <person name="Ma J."/>
        </authorList>
    </citation>
    <scope>NUCLEOTIDE SEQUENCE [LARGE SCALE GENOMIC DNA]</scope>
    <source>
        <strain evidence="6">JCM 13584</strain>
    </source>
</reference>
<evidence type="ECO:0000256" key="3">
    <source>
        <dbReference type="ARBA" id="ARBA00022729"/>
    </source>
</evidence>
<comment type="similarity">
    <text evidence="1">Belongs to the bacterial solute-binding protein 1 family.</text>
</comment>
<dbReference type="SUPFAM" id="SSF53850">
    <property type="entry name" value="Periplasmic binding protein-like II"/>
    <property type="match status" value="1"/>
</dbReference>
<dbReference type="PANTHER" id="PTHR30061">
    <property type="entry name" value="MALTOSE-BINDING PERIPLASMIC PROTEIN"/>
    <property type="match status" value="1"/>
</dbReference>
<sequence>MRTTRFAAAGALGLAAALTFTACSGNAGATGPDAGPQPVPTTDGSGKTVTVWVMEGDYQDATLEAINDAFTEQTGAEVDLQIQQWDGITTKISTALATATPPDVIDIGNTQVPGYAANGGLLDLTSYEDDLMQGATWLTGLEEPARIDGSLYAVPGFAGTRAVIYNAKMWADAGVTEIPTTYEELTAALDAVAAAHTEADFSPFYFPGQYWQSSMQFVWDAGAEIATSDDGTWTGGFSTPEGIEGLENFAEFQNTYSTGASATLDNITPDQNQIFADGKTSAILNTGGGIAGIKKANPEITDDMLGTFPLPGLSGDQQPAMLGGSVWGIAAKTQNRDLALQWAKIAGGPEIQEDYVYGVDGWIPNSVEGIEAAQAAGLSPLQAGFFQAALVSKATPGAANWPTIEGDKSIAELFGAIASGSKTAEEAATEFDAHLADVLND</sequence>
<keyword evidence="6" id="KW-1185">Reference proteome</keyword>
<name>A0ABP5B9J2_9MICO</name>
<dbReference type="Pfam" id="PF13416">
    <property type="entry name" value="SBP_bac_8"/>
    <property type="match status" value="1"/>
</dbReference>
<keyword evidence="3 4" id="KW-0732">Signal</keyword>
<evidence type="ECO:0000256" key="4">
    <source>
        <dbReference type="SAM" id="SignalP"/>
    </source>
</evidence>
<dbReference type="EMBL" id="BAAAMK010000001">
    <property type="protein sequence ID" value="GAA1937776.1"/>
    <property type="molecule type" value="Genomic_DNA"/>
</dbReference>
<dbReference type="Proteomes" id="UP001499954">
    <property type="component" value="Unassembled WGS sequence"/>
</dbReference>
<dbReference type="PROSITE" id="PS51257">
    <property type="entry name" value="PROKAR_LIPOPROTEIN"/>
    <property type="match status" value="1"/>
</dbReference>
<dbReference type="PANTHER" id="PTHR30061:SF50">
    <property type="entry name" value="MALTOSE_MALTODEXTRIN-BINDING PERIPLASMIC PROTEIN"/>
    <property type="match status" value="1"/>
</dbReference>